<dbReference type="Pfam" id="PF00967">
    <property type="entry name" value="Barwin"/>
    <property type="match status" value="1"/>
</dbReference>
<reference evidence="5" key="1">
    <citation type="submission" date="2022-08" db="EMBL/GenBank/DDBJ databases">
        <authorList>
            <person name="Gutierrez-Valencia J."/>
        </authorList>
    </citation>
    <scope>NUCLEOTIDE SEQUENCE</scope>
</reference>
<evidence type="ECO:0000256" key="1">
    <source>
        <dbReference type="ARBA" id="ARBA00022669"/>
    </source>
</evidence>
<evidence type="ECO:0000256" key="2">
    <source>
        <dbReference type="ARBA" id="ARBA00023157"/>
    </source>
</evidence>
<evidence type="ECO:0000256" key="3">
    <source>
        <dbReference type="SAM" id="MobiDB-lite"/>
    </source>
</evidence>
<dbReference type="PROSITE" id="PS51174">
    <property type="entry name" value="BARWIN_3"/>
    <property type="match status" value="1"/>
</dbReference>
<dbReference type="Proteomes" id="UP001154282">
    <property type="component" value="Unassembled WGS sequence"/>
</dbReference>
<dbReference type="PROSITE" id="PS00771">
    <property type="entry name" value="BARWIN_1"/>
    <property type="match status" value="1"/>
</dbReference>
<dbReference type="CDD" id="cd00035">
    <property type="entry name" value="ChtBD1"/>
    <property type="match status" value="1"/>
</dbReference>
<dbReference type="Gene3D" id="3.30.60.10">
    <property type="entry name" value="Endochitinase-like"/>
    <property type="match status" value="1"/>
</dbReference>
<dbReference type="PANTHER" id="PTHR46351:SF3">
    <property type="entry name" value="WOUND-INDUCED PROTEIN WIN2"/>
    <property type="match status" value="1"/>
</dbReference>
<dbReference type="PANTHER" id="PTHR46351">
    <property type="entry name" value="WOUND-INDUCED PROTEIN WIN2"/>
    <property type="match status" value="1"/>
</dbReference>
<dbReference type="InterPro" id="IPR018226">
    <property type="entry name" value="Barwin_CS"/>
</dbReference>
<dbReference type="AlphaFoldDB" id="A0AAV0JJZ7"/>
<evidence type="ECO:0000313" key="5">
    <source>
        <dbReference type="EMBL" id="CAI0410257.1"/>
    </source>
</evidence>
<dbReference type="EMBL" id="CAMGYJ010000005">
    <property type="protein sequence ID" value="CAI0410257.1"/>
    <property type="molecule type" value="Genomic_DNA"/>
</dbReference>
<name>A0AAV0JJZ7_9ROSI</name>
<protein>
    <recommendedName>
        <fullName evidence="4">Barwin domain-containing protein</fullName>
    </recommendedName>
</protein>
<gene>
    <name evidence="5" type="ORF">LITE_LOCUS14678</name>
</gene>
<feature type="domain" description="Barwin" evidence="4">
    <location>
        <begin position="176"/>
        <end position="239"/>
    </location>
</feature>
<keyword evidence="2" id="KW-1015">Disulfide bond</keyword>
<organism evidence="5 6">
    <name type="scientific">Linum tenue</name>
    <dbReference type="NCBI Taxonomy" id="586396"/>
    <lineage>
        <taxon>Eukaryota</taxon>
        <taxon>Viridiplantae</taxon>
        <taxon>Streptophyta</taxon>
        <taxon>Embryophyta</taxon>
        <taxon>Tracheophyta</taxon>
        <taxon>Spermatophyta</taxon>
        <taxon>Magnoliopsida</taxon>
        <taxon>eudicotyledons</taxon>
        <taxon>Gunneridae</taxon>
        <taxon>Pentapetalae</taxon>
        <taxon>rosids</taxon>
        <taxon>fabids</taxon>
        <taxon>Malpighiales</taxon>
        <taxon>Linaceae</taxon>
        <taxon>Linum</taxon>
    </lineage>
</organism>
<dbReference type="GO" id="GO:0050832">
    <property type="term" value="P:defense response to fungus"/>
    <property type="evidence" value="ECO:0007669"/>
    <property type="project" value="InterPro"/>
</dbReference>
<dbReference type="InterPro" id="IPR001153">
    <property type="entry name" value="Barwin_dom"/>
</dbReference>
<accession>A0AAV0JJZ7</accession>
<keyword evidence="1" id="KW-0147">Chitin-binding</keyword>
<dbReference type="InterPro" id="IPR036861">
    <property type="entry name" value="Endochitinase-like_sf"/>
</dbReference>
<dbReference type="SUPFAM" id="SSF57016">
    <property type="entry name" value="Plant lectins/antimicrobial peptides"/>
    <property type="match status" value="1"/>
</dbReference>
<proteinExistence type="predicted"/>
<dbReference type="Gene3D" id="2.40.40.10">
    <property type="entry name" value="RlpA-like domain"/>
    <property type="match status" value="1"/>
</dbReference>
<dbReference type="GO" id="GO:0004540">
    <property type="term" value="F:RNA nuclease activity"/>
    <property type="evidence" value="ECO:0007669"/>
    <property type="project" value="InterPro"/>
</dbReference>
<comment type="caution">
    <text evidence="5">The sequence shown here is derived from an EMBL/GenBank/DDBJ whole genome shotgun (WGS) entry which is preliminary data.</text>
</comment>
<feature type="region of interest" description="Disordered" evidence="3">
    <location>
        <begin position="1"/>
        <end position="30"/>
    </location>
</feature>
<evidence type="ECO:0000313" key="6">
    <source>
        <dbReference type="Proteomes" id="UP001154282"/>
    </source>
</evidence>
<dbReference type="InterPro" id="IPR044301">
    <property type="entry name" value="PR4"/>
</dbReference>
<keyword evidence="6" id="KW-1185">Reference proteome</keyword>
<dbReference type="SUPFAM" id="SSF50685">
    <property type="entry name" value="Barwin-like endoglucanases"/>
    <property type="match status" value="1"/>
</dbReference>
<sequence>MKLTKKTTTDSATIGDALSTSSSSVERDDHSCGQYKDNLTWAYCDPGRCCSKYYYCGDTVFHCNNPYCWYQCHQVPSPPPPPPDDETGGVITRLVNATRNNNYMNLNLGGGDHHDDQLVKVAADNASSSSSSSSPSSFFLSCARSLSRMSLASRYKYPFAALRVPRAQNNITAAHCGRCLKVTNLGRVGGLHSQVKVRIVDEPSNEGLELDPNTFKQLDTDGYGFTKGHLLVKYQFESC</sequence>
<dbReference type="InterPro" id="IPR036908">
    <property type="entry name" value="RlpA-like_sf"/>
</dbReference>
<dbReference type="GO" id="GO:0042742">
    <property type="term" value="P:defense response to bacterium"/>
    <property type="evidence" value="ECO:0007669"/>
    <property type="project" value="InterPro"/>
</dbReference>
<evidence type="ECO:0000259" key="4">
    <source>
        <dbReference type="PROSITE" id="PS51174"/>
    </source>
</evidence>
<dbReference type="GO" id="GO:0008061">
    <property type="term" value="F:chitin binding"/>
    <property type="evidence" value="ECO:0007669"/>
    <property type="project" value="UniProtKB-KW"/>
</dbReference>